<proteinExistence type="predicted"/>
<feature type="domain" description="DUF6504" evidence="1">
    <location>
        <begin position="3"/>
        <end position="98"/>
    </location>
</feature>
<evidence type="ECO:0000313" key="2">
    <source>
        <dbReference type="EMBL" id="MBC8361341.1"/>
    </source>
</evidence>
<dbReference type="EMBL" id="JACNJH010000129">
    <property type="protein sequence ID" value="MBC8361341.1"/>
    <property type="molecule type" value="Genomic_DNA"/>
</dbReference>
<evidence type="ECO:0000259" key="1">
    <source>
        <dbReference type="Pfam" id="PF20114"/>
    </source>
</evidence>
<protein>
    <submittedName>
        <fullName evidence="2">Cytoplasmic protein</fullName>
    </submittedName>
</protein>
<dbReference type="Proteomes" id="UP000603434">
    <property type="component" value="Unassembled WGS sequence"/>
</dbReference>
<dbReference type="InterPro" id="IPR045443">
    <property type="entry name" value="DUF6504"/>
</dbReference>
<accession>A0A8J6TMF0</accession>
<dbReference type="AlphaFoldDB" id="A0A8J6TMF0"/>
<gene>
    <name evidence="2" type="ORF">H8E23_08090</name>
</gene>
<name>A0A8J6TMF0_9BACT</name>
<comment type="caution">
    <text evidence="2">The sequence shown here is derived from an EMBL/GenBank/DDBJ whole genome shotgun (WGS) entry which is preliminary data.</text>
</comment>
<reference evidence="2 3" key="1">
    <citation type="submission" date="2020-08" db="EMBL/GenBank/DDBJ databases">
        <title>Bridging the membrane lipid divide: bacteria of the FCB group superphylum have the potential to synthesize archaeal ether lipids.</title>
        <authorList>
            <person name="Villanueva L."/>
            <person name="Von Meijenfeldt F.A.B."/>
            <person name="Westbye A.B."/>
            <person name="Yadav S."/>
            <person name="Hopmans E.C."/>
            <person name="Dutilh B.E."/>
            <person name="Sinninghe Damste J.S."/>
        </authorList>
    </citation>
    <scope>NUCLEOTIDE SEQUENCE [LARGE SCALE GENOMIC DNA]</scope>
    <source>
        <strain evidence="2">NIOZ-UU30</strain>
    </source>
</reference>
<dbReference type="Pfam" id="PF20114">
    <property type="entry name" value="DUF6504"/>
    <property type="match status" value="1"/>
</dbReference>
<sequence length="98" mass="11468">MIMPERFVSEVIRPVVATCDTSRMAVGEPGLPREFVWRGRTIKIAAVLRTWRETGKCRHGSPELYVRKHWFEVATTSNSTMKIYFDRQPRGGRKSDRW</sequence>
<organism evidence="2 3">
    <name type="scientific">Candidatus Desulfatibia profunda</name>
    <dbReference type="NCBI Taxonomy" id="2841695"/>
    <lineage>
        <taxon>Bacteria</taxon>
        <taxon>Pseudomonadati</taxon>
        <taxon>Thermodesulfobacteriota</taxon>
        <taxon>Desulfobacteria</taxon>
        <taxon>Desulfobacterales</taxon>
        <taxon>Desulfobacterales incertae sedis</taxon>
        <taxon>Candidatus Desulfatibia</taxon>
    </lineage>
</organism>
<evidence type="ECO:0000313" key="3">
    <source>
        <dbReference type="Proteomes" id="UP000603434"/>
    </source>
</evidence>